<evidence type="ECO:0000259" key="1">
    <source>
        <dbReference type="PROSITE" id="PS51186"/>
    </source>
</evidence>
<dbReference type="Proteomes" id="UP000076661">
    <property type="component" value="Unassembled WGS sequence"/>
</dbReference>
<dbReference type="InterPro" id="IPR000182">
    <property type="entry name" value="GNAT_dom"/>
</dbReference>
<dbReference type="GO" id="GO:0016747">
    <property type="term" value="F:acyltransferase activity, transferring groups other than amino-acyl groups"/>
    <property type="evidence" value="ECO:0007669"/>
    <property type="project" value="InterPro"/>
</dbReference>
<dbReference type="Pfam" id="PF13302">
    <property type="entry name" value="Acetyltransf_3"/>
    <property type="match status" value="1"/>
</dbReference>
<evidence type="ECO:0000313" key="3">
    <source>
        <dbReference type="Proteomes" id="UP000076661"/>
    </source>
</evidence>
<reference evidence="2 3" key="1">
    <citation type="submission" date="2013-07" db="EMBL/GenBank/DDBJ databases">
        <title>Comparative Genomic and Metabolomic Analysis of Twelve Strains of Pseudoalteromonas luteoviolacea.</title>
        <authorList>
            <person name="Vynne N.G."/>
            <person name="Mansson M."/>
            <person name="Gram L."/>
        </authorList>
    </citation>
    <scope>NUCLEOTIDE SEQUENCE [LARGE SCALE GENOMIC DNA]</scope>
    <source>
        <strain evidence="2 3">S4060-1</strain>
    </source>
</reference>
<dbReference type="SUPFAM" id="SSF55729">
    <property type="entry name" value="Acyl-CoA N-acyltransferases (Nat)"/>
    <property type="match status" value="1"/>
</dbReference>
<comment type="caution">
    <text evidence="2">The sequence shown here is derived from an EMBL/GenBank/DDBJ whole genome shotgun (WGS) entry which is preliminary data.</text>
</comment>
<dbReference type="InterPro" id="IPR016181">
    <property type="entry name" value="Acyl_CoA_acyltransferase"/>
</dbReference>
<dbReference type="RefSeq" id="WP_063380907.1">
    <property type="nucleotide sequence ID" value="NZ_AUXX01000012.1"/>
</dbReference>
<dbReference type="PANTHER" id="PTHR43610">
    <property type="entry name" value="BLL6696 PROTEIN"/>
    <property type="match status" value="1"/>
</dbReference>
<feature type="domain" description="N-acetyltransferase" evidence="1">
    <location>
        <begin position="12"/>
        <end position="172"/>
    </location>
</feature>
<dbReference type="Gene3D" id="3.40.630.30">
    <property type="match status" value="1"/>
</dbReference>
<dbReference type="PROSITE" id="PS51186">
    <property type="entry name" value="GNAT"/>
    <property type="match status" value="1"/>
</dbReference>
<gene>
    <name evidence="2" type="ORF">N478_02170</name>
</gene>
<organism evidence="2 3">
    <name type="scientific">Pseudoalteromonas luteoviolacea S4060-1</name>
    <dbReference type="NCBI Taxonomy" id="1365257"/>
    <lineage>
        <taxon>Bacteria</taxon>
        <taxon>Pseudomonadati</taxon>
        <taxon>Pseudomonadota</taxon>
        <taxon>Gammaproteobacteria</taxon>
        <taxon>Alteromonadales</taxon>
        <taxon>Pseudoalteromonadaceae</taxon>
        <taxon>Pseudoalteromonas</taxon>
    </lineage>
</organism>
<accession>A0A162BSB4</accession>
<proteinExistence type="predicted"/>
<name>A0A162BSB4_9GAMM</name>
<dbReference type="PANTHER" id="PTHR43610:SF1">
    <property type="entry name" value="N-ACETYLTRANSFERASE DOMAIN-CONTAINING PROTEIN"/>
    <property type="match status" value="1"/>
</dbReference>
<dbReference type="AlphaFoldDB" id="A0A162BSB4"/>
<dbReference type="EMBL" id="AUXX01000012">
    <property type="protein sequence ID" value="KZN67583.1"/>
    <property type="molecule type" value="Genomic_DNA"/>
</dbReference>
<protein>
    <recommendedName>
        <fullName evidence="1">N-acetyltransferase domain-containing protein</fullName>
    </recommendedName>
</protein>
<dbReference type="PATRIC" id="fig|1365257.3.peg.2024"/>
<sequence length="191" mass="22078">MFETTVLSTDKVRLEPLSEKHLDQLQQVGQAEAIWRWVPSKYCATPEVLKDWFEQTAQFNAKEQIVFAIIDVATGAVTGNTRIFRLDEVNLQAEIGHTFIGLEWQRSHINTHAKYLLLQHAFDQLGLVRIEFQTHEQNHKSRSAIARLGAHFEGVHLKNRKLPDGSFRNTARFSITDDMWPEVKSRLEGWL</sequence>
<evidence type="ECO:0000313" key="2">
    <source>
        <dbReference type="EMBL" id="KZN67583.1"/>
    </source>
</evidence>